<keyword evidence="5" id="KW-1185">Reference proteome</keyword>
<evidence type="ECO:0000256" key="1">
    <source>
        <dbReference type="SAM" id="Phobius"/>
    </source>
</evidence>
<dbReference type="Proteomes" id="UP000654075">
    <property type="component" value="Unassembled WGS sequence"/>
</dbReference>
<dbReference type="InterPro" id="IPR009030">
    <property type="entry name" value="Growth_fac_rcpt_cys_sf"/>
</dbReference>
<feature type="signal peptide" evidence="2">
    <location>
        <begin position="1"/>
        <end position="21"/>
    </location>
</feature>
<feature type="transmembrane region" description="Helical" evidence="1">
    <location>
        <begin position="753"/>
        <end position="773"/>
    </location>
</feature>
<dbReference type="Gene3D" id="2.10.50.10">
    <property type="entry name" value="Tumor Necrosis Factor Receptor, subunit A, domain 2"/>
    <property type="match status" value="1"/>
</dbReference>
<dbReference type="InterPro" id="IPR011641">
    <property type="entry name" value="Tyr-kin_ephrin_A/B_rcpt-like"/>
</dbReference>
<accession>A0A813EJZ8</accession>
<dbReference type="OrthoDB" id="413581at2759"/>
<feature type="transmembrane region" description="Helical" evidence="1">
    <location>
        <begin position="890"/>
        <end position="911"/>
    </location>
</feature>
<dbReference type="SUPFAM" id="SSF57184">
    <property type="entry name" value="Growth factor receptor domain"/>
    <property type="match status" value="1"/>
</dbReference>
<dbReference type="Pfam" id="PF07699">
    <property type="entry name" value="Ephrin_rec_like"/>
    <property type="match status" value="1"/>
</dbReference>
<keyword evidence="1" id="KW-0472">Membrane</keyword>
<name>A0A813EJZ8_POLGL</name>
<proteinExistence type="predicted"/>
<evidence type="ECO:0000259" key="3">
    <source>
        <dbReference type="Pfam" id="PF07699"/>
    </source>
</evidence>
<sequence length="1433" mass="155629">MWHRSMMLAILLLGLAISIKARTCMPDAVPENQRSNITVGGLSMPLVVWYPQWASGHTSAYVFSILAGDVLGYHMSEDSGSSSQEMFFALGGCLDPPAFATDPKCGTGVPVTKHVGFENWETQNTLLPGWLAQVGAMAPVLMGNIGYDGLEGMYIMDKALSAALSDTGLHLEFYGSYNSSWYNPKIYFPNITTIDLSFMQTCSADRMSSSQDAYIYVHATGDYDGVINASGQLKLKCWNDVWWLSPACRNTPESCIPVVSTGDAWGFRQIIQQISFHNMPMAFGTAINTSMWKSINVANKGALYAFEPDVTFLALGSNAGEYELSKIGFPLNNAREYIQKIYKTAFGNTILSNWYFKDLKTVADRAHFLLSKYKLSQDEINGMLGDVGSVGDDDYWAGACRWVIENRMLWSAWIPDSTTCSEGKGLVDSAGNLLESRLQAVDCKVCPVGRASTPMMDGTGPTRFCLQCPRGESQELPGEQACVPCYIGSYSAVPGSMACTLCAVGSYGNLKGLSACSVCGQGTVSEKLRSTSRAIMVQGEEERVAYQGAVSFDACGCVKGARMDASGECVLCGEGLKCDGSGKVMVLEGFYTAADSPGSVFKCYGDAKRCPGGPPGTCAHGRDNETVACSSCESGLRPGGDGICTPCSSGNSALFSVAIILIILAIAILYISLKSEGQDSKSQNASLLVLIVAVGQCVTVWQVLGVFGQLKISWGSPFSKVLDFVSLFAFNIEWLNVSCVASFSPGGMYAARVFLVLFLFVVACCIHFVYVALRKKFADGLEISALVKVTGNILMIFFIPVAGAILAPFRCYKHPNGLHTVQEFGGVLCNSQGEHQRMLIIAGIALILPVSFLAIASYVVIVELPKRMQKADVAFLRTCSFLYYRFRPGAAVFSVIILLRNVVLVIVPAIPGGSAQVLLFMLVLCLSILVTSFMLPWRILECNYLEASLLAGMAVCISMGSLFLEDVDVDSVMQFCLGLFTAMILLISGVLVWGFTKFLRAKYRKPFQYFLCHHKTGAGAFARLLKCELSRMNAVKAKVFVDCDDLQDLTQLFGYVGFETEHLIILGTKDILTRKWCMGEVTTGRLHKINTVVVALPNYEPPSETLVQEYQVHVPDVTELAAHGISLAAVQETLRWMRELPRIELLGTLDSTLTRSLCKELVVMRVSPGSMVKNSVQLGCEAEDEPDKEARLANRMIQYNGSKVAILVDYKNMEAVATALVLQLMVSPLLMSVGGMVPYIMAADEEAMPTVRILVVICSQGCFANPEIAKVLLSSAARSFTVLPIIAEDSFRIPTKDFYDEALASAGTTSMSRKLSLAAVIKQIFQEIAVAFQPQGYSASVQDLEVKAKTIAFRLLGGKLRPMSLEDDQPTSPEELEAKSLGLLPPTEVMLPATAEESTLEMETMSAEANQRVLFASERSARLKSVVVNPFGS</sequence>
<feature type="chain" id="PRO_5032357086" description="Tyrosine-protein kinase ephrin type A/B receptor-like domain-containing protein" evidence="2">
    <location>
        <begin position="22"/>
        <end position="1433"/>
    </location>
</feature>
<evidence type="ECO:0000256" key="2">
    <source>
        <dbReference type="SAM" id="SignalP"/>
    </source>
</evidence>
<feature type="transmembrane region" description="Helical" evidence="1">
    <location>
        <begin position="838"/>
        <end position="861"/>
    </location>
</feature>
<gene>
    <name evidence="4" type="ORF">PGLA1383_LOCUS19236</name>
</gene>
<feature type="transmembrane region" description="Helical" evidence="1">
    <location>
        <begin position="947"/>
        <end position="965"/>
    </location>
</feature>
<keyword evidence="2" id="KW-0732">Signal</keyword>
<dbReference type="PANTHER" id="PTHR46967">
    <property type="entry name" value="INSULIN-LIKE GROWTH FACTOR BINDING PROTEIN,N-TERMINAL"/>
    <property type="match status" value="1"/>
</dbReference>
<comment type="caution">
    <text evidence="4">The sequence shown here is derived from an EMBL/GenBank/DDBJ whole genome shotgun (WGS) entry which is preliminary data.</text>
</comment>
<protein>
    <recommendedName>
        <fullName evidence="3">Tyrosine-protein kinase ephrin type A/B receptor-like domain-containing protein</fullName>
    </recommendedName>
</protein>
<feature type="transmembrane region" description="Helical" evidence="1">
    <location>
        <begin position="653"/>
        <end position="673"/>
    </location>
</feature>
<dbReference type="PANTHER" id="PTHR46967:SF1">
    <property type="entry name" value="KERATIN-ASSOCIATED PROTEIN 16-1-LIKE"/>
    <property type="match status" value="1"/>
</dbReference>
<feature type="domain" description="Tyrosine-protein kinase ephrin type A/B receptor-like" evidence="3">
    <location>
        <begin position="488"/>
        <end position="533"/>
    </location>
</feature>
<feature type="transmembrane region" description="Helical" evidence="1">
    <location>
        <begin position="1220"/>
        <end position="1241"/>
    </location>
</feature>
<keyword evidence="1" id="KW-0812">Transmembrane</keyword>
<feature type="transmembrane region" description="Helical" evidence="1">
    <location>
        <begin position="971"/>
        <end position="995"/>
    </location>
</feature>
<feature type="transmembrane region" description="Helical" evidence="1">
    <location>
        <begin position="785"/>
        <end position="809"/>
    </location>
</feature>
<organism evidence="4 5">
    <name type="scientific">Polarella glacialis</name>
    <name type="common">Dinoflagellate</name>
    <dbReference type="NCBI Taxonomy" id="89957"/>
    <lineage>
        <taxon>Eukaryota</taxon>
        <taxon>Sar</taxon>
        <taxon>Alveolata</taxon>
        <taxon>Dinophyceae</taxon>
        <taxon>Suessiales</taxon>
        <taxon>Suessiaceae</taxon>
        <taxon>Polarella</taxon>
    </lineage>
</organism>
<keyword evidence="1" id="KW-1133">Transmembrane helix</keyword>
<feature type="transmembrane region" description="Helical" evidence="1">
    <location>
        <begin position="917"/>
        <end position="935"/>
    </location>
</feature>
<dbReference type="EMBL" id="CAJNNV010012617">
    <property type="protein sequence ID" value="CAE8600935.1"/>
    <property type="molecule type" value="Genomic_DNA"/>
</dbReference>
<feature type="transmembrane region" description="Helical" evidence="1">
    <location>
        <begin position="685"/>
        <end position="704"/>
    </location>
</feature>
<evidence type="ECO:0000313" key="4">
    <source>
        <dbReference type="EMBL" id="CAE8600935.1"/>
    </source>
</evidence>
<evidence type="ECO:0000313" key="5">
    <source>
        <dbReference type="Proteomes" id="UP000654075"/>
    </source>
</evidence>
<dbReference type="SMART" id="SM01411">
    <property type="entry name" value="Ephrin_rec_like"/>
    <property type="match status" value="1"/>
</dbReference>
<reference evidence="4" key="1">
    <citation type="submission" date="2021-02" db="EMBL/GenBank/DDBJ databases">
        <authorList>
            <person name="Dougan E. K."/>
            <person name="Rhodes N."/>
            <person name="Thang M."/>
            <person name="Chan C."/>
        </authorList>
    </citation>
    <scope>NUCLEOTIDE SEQUENCE</scope>
</reference>